<evidence type="ECO:0000259" key="1">
    <source>
        <dbReference type="Pfam" id="PF08241"/>
    </source>
</evidence>
<dbReference type="Pfam" id="PF08241">
    <property type="entry name" value="Methyltransf_11"/>
    <property type="match status" value="1"/>
</dbReference>
<proteinExistence type="predicted"/>
<sequence length="315" mass="35766">MKTRGQDEDTDGKAPIVEAQVRPDAAAAELAHWLRTPAGRYLLAWEQRFIDAAVIDWFGYHALQLGFPELHGLRTNRMTNRWLALDHRPFEEAAAGPPRPALTAHPLEYQPEPQAEAAPGLNGAGRAAIFCEFDALPFEANSLDLVLLPHTLEQAVDPHRCLREVERVLRPEGRVVILGLNPASLWAVRQNLARVNGRLLSRAPRLYLPEEREYIGYWRLRDWLRLLSFEVERAQFGCYRPPLLSDPWLARWQWIEKPGGKWWTVLGALYGVIAVKRVHGMRLIGLARGKKRVAKAAPAVAAVHHHHHRDDVEVD</sequence>
<protein>
    <submittedName>
        <fullName evidence="2">SAM-dependent methyltransferase</fullName>
    </submittedName>
</protein>
<dbReference type="AlphaFoldDB" id="A0A2G9C7I7"/>
<dbReference type="SUPFAM" id="SSF53335">
    <property type="entry name" value="S-adenosyl-L-methionine-dependent methyltransferases"/>
    <property type="match status" value="1"/>
</dbReference>
<dbReference type="OrthoDB" id="6191410at2"/>
<organism evidence="2 3">
    <name type="scientific">Roseateles chitinivorans</name>
    <dbReference type="NCBI Taxonomy" id="2917965"/>
    <lineage>
        <taxon>Bacteria</taxon>
        <taxon>Pseudomonadati</taxon>
        <taxon>Pseudomonadota</taxon>
        <taxon>Betaproteobacteria</taxon>
        <taxon>Burkholderiales</taxon>
        <taxon>Sphaerotilaceae</taxon>
        <taxon>Roseateles</taxon>
    </lineage>
</organism>
<keyword evidence="3" id="KW-1185">Reference proteome</keyword>
<dbReference type="GO" id="GO:0032259">
    <property type="term" value="P:methylation"/>
    <property type="evidence" value="ECO:0007669"/>
    <property type="project" value="UniProtKB-KW"/>
</dbReference>
<dbReference type="InterPro" id="IPR013216">
    <property type="entry name" value="Methyltransf_11"/>
</dbReference>
<evidence type="ECO:0000313" key="2">
    <source>
        <dbReference type="EMBL" id="PIM52376.1"/>
    </source>
</evidence>
<evidence type="ECO:0000313" key="3">
    <source>
        <dbReference type="Proteomes" id="UP000231501"/>
    </source>
</evidence>
<comment type="caution">
    <text evidence="2">The sequence shown here is derived from an EMBL/GenBank/DDBJ whole genome shotgun (WGS) entry which is preliminary data.</text>
</comment>
<dbReference type="Gene3D" id="3.40.50.150">
    <property type="entry name" value="Vaccinia Virus protein VP39"/>
    <property type="match status" value="1"/>
</dbReference>
<gene>
    <name evidence="2" type="ORF">CS062_15125</name>
</gene>
<dbReference type="Proteomes" id="UP000231501">
    <property type="component" value="Unassembled WGS sequence"/>
</dbReference>
<dbReference type="RefSeq" id="WP_099862452.1">
    <property type="nucleotide sequence ID" value="NZ_PEOG01000039.1"/>
</dbReference>
<accession>A0A2G9C7I7</accession>
<feature type="domain" description="Methyltransferase type 11" evidence="1">
    <location>
        <begin position="131"/>
        <end position="177"/>
    </location>
</feature>
<name>A0A2G9C7I7_9BURK</name>
<dbReference type="EMBL" id="PEOG01000039">
    <property type="protein sequence ID" value="PIM52376.1"/>
    <property type="molecule type" value="Genomic_DNA"/>
</dbReference>
<dbReference type="GO" id="GO:0008757">
    <property type="term" value="F:S-adenosylmethionine-dependent methyltransferase activity"/>
    <property type="evidence" value="ECO:0007669"/>
    <property type="project" value="InterPro"/>
</dbReference>
<dbReference type="InterPro" id="IPR029063">
    <property type="entry name" value="SAM-dependent_MTases_sf"/>
</dbReference>
<keyword evidence="2" id="KW-0808">Transferase</keyword>
<reference evidence="2 3" key="1">
    <citation type="submission" date="2017-11" db="EMBL/GenBank/DDBJ databases">
        <title>Draft genome sequence of Mitsuaria sp. HWN-4.</title>
        <authorList>
            <person name="Gundlapally S.R."/>
        </authorList>
    </citation>
    <scope>NUCLEOTIDE SEQUENCE [LARGE SCALE GENOMIC DNA]</scope>
    <source>
        <strain evidence="2 3">HWN-4</strain>
    </source>
</reference>
<keyword evidence="2" id="KW-0489">Methyltransferase</keyword>